<evidence type="ECO:0000313" key="2">
    <source>
        <dbReference type="Proteomes" id="UP000538670"/>
    </source>
</evidence>
<reference evidence="1 2" key="1">
    <citation type="submission" date="2020-08" db="EMBL/GenBank/DDBJ databases">
        <title>Genomic Encyclopedia of Type Strains, Phase IV (KMG-IV): sequencing the most valuable type-strain genomes for metagenomic binning, comparative biology and taxonomic classification.</title>
        <authorList>
            <person name="Goeker M."/>
        </authorList>
    </citation>
    <scope>NUCLEOTIDE SEQUENCE [LARGE SCALE GENOMIC DNA]</scope>
    <source>
        <strain evidence="1 2">DSM 19512</strain>
    </source>
</reference>
<dbReference type="Proteomes" id="UP000538670">
    <property type="component" value="Unassembled WGS sequence"/>
</dbReference>
<gene>
    <name evidence="1" type="ORF">GGR48_001946</name>
</gene>
<accession>A0A7W6ABY2</accession>
<dbReference type="EMBL" id="JACIDH010000007">
    <property type="protein sequence ID" value="MBB3879519.1"/>
    <property type="molecule type" value="Genomic_DNA"/>
</dbReference>
<name>A0A7W6ABY2_9SPHN</name>
<sequence length="82" mass="9272">MMFIAMLAALSQPVALPRDGEAKPATMTAAVATVAPAKTKPVRYCFNDVEEDHILRGKVCRTRAQWLWRNIDPLDYLNQKKK</sequence>
<dbReference type="AlphaFoldDB" id="A0A7W6ABY2"/>
<dbReference type="RefSeq" id="WP_183951688.1">
    <property type="nucleotide sequence ID" value="NZ_CP189888.1"/>
</dbReference>
<comment type="caution">
    <text evidence="1">The sequence shown here is derived from an EMBL/GenBank/DDBJ whole genome shotgun (WGS) entry which is preliminary data.</text>
</comment>
<protein>
    <submittedName>
        <fullName evidence="1">Uncharacterized protein</fullName>
    </submittedName>
</protein>
<keyword evidence="2" id="KW-1185">Reference proteome</keyword>
<organism evidence="1 2">
    <name type="scientific">Sphingomonas pseudosanguinis</name>
    <dbReference type="NCBI Taxonomy" id="413712"/>
    <lineage>
        <taxon>Bacteria</taxon>
        <taxon>Pseudomonadati</taxon>
        <taxon>Pseudomonadota</taxon>
        <taxon>Alphaproteobacteria</taxon>
        <taxon>Sphingomonadales</taxon>
        <taxon>Sphingomonadaceae</taxon>
        <taxon>Sphingomonas</taxon>
    </lineage>
</organism>
<proteinExistence type="predicted"/>
<evidence type="ECO:0000313" key="1">
    <source>
        <dbReference type="EMBL" id="MBB3879519.1"/>
    </source>
</evidence>